<evidence type="ECO:0000259" key="3">
    <source>
        <dbReference type="PROSITE" id="PS50883"/>
    </source>
</evidence>
<dbReference type="Pfam" id="PF00989">
    <property type="entry name" value="PAS"/>
    <property type="match status" value="1"/>
</dbReference>
<dbReference type="FunFam" id="3.20.20.450:FF:000001">
    <property type="entry name" value="Cyclic di-GMP phosphodiesterase yahA"/>
    <property type="match status" value="1"/>
</dbReference>
<dbReference type="InterPro" id="IPR043128">
    <property type="entry name" value="Rev_trsase/Diguanyl_cyclase"/>
</dbReference>
<dbReference type="SMART" id="SM00052">
    <property type="entry name" value="EAL"/>
    <property type="match status" value="1"/>
</dbReference>
<feature type="domain" description="EAL" evidence="3">
    <location>
        <begin position="439"/>
        <end position="692"/>
    </location>
</feature>
<dbReference type="NCBIfam" id="TIGR00229">
    <property type="entry name" value="sensory_box"/>
    <property type="match status" value="2"/>
</dbReference>
<dbReference type="SUPFAM" id="SSF55785">
    <property type="entry name" value="PYP-like sensor domain (PAS domain)"/>
    <property type="match status" value="2"/>
</dbReference>
<dbReference type="InterPro" id="IPR013767">
    <property type="entry name" value="PAS_fold"/>
</dbReference>
<dbReference type="PROSITE" id="PS50113">
    <property type="entry name" value="PAC"/>
    <property type="match status" value="2"/>
</dbReference>
<dbReference type="InterPro" id="IPR052155">
    <property type="entry name" value="Biofilm_reg_signaling"/>
</dbReference>
<evidence type="ECO:0000313" key="5">
    <source>
        <dbReference type="EMBL" id="NYE08107.1"/>
    </source>
</evidence>
<dbReference type="PANTHER" id="PTHR44757">
    <property type="entry name" value="DIGUANYLATE CYCLASE DGCP"/>
    <property type="match status" value="1"/>
</dbReference>
<dbReference type="InterPro" id="IPR001610">
    <property type="entry name" value="PAC"/>
</dbReference>
<dbReference type="SUPFAM" id="SSF141868">
    <property type="entry name" value="EAL domain-like"/>
    <property type="match status" value="1"/>
</dbReference>
<proteinExistence type="predicted"/>
<name>A0A852TKR5_9BACI</name>
<organism evidence="5 6">
    <name type="scientific">Neobacillus niacini</name>
    <dbReference type="NCBI Taxonomy" id="86668"/>
    <lineage>
        <taxon>Bacteria</taxon>
        <taxon>Bacillati</taxon>
        <taxon>Bacillota</taxon>
        <taxon>Bacilli</taxon>
        <taxon>Bacillales</taxon>
        <taxon>Bacillaceae</taxon>
        <taxon>Neobacillus</taxon>
    </lineage>
</organism>
<dbReference type="Proteomes" id="UP000548423">
    <property type="component" value="Unassembled WGS sequence"/>
</dbReference>
<dbReference type="SUPFAM" id="SSF55073">
    <property type="entry name" value="Nucleotide cyclase"/>
    <property type="match status" value="1"/>
</dbReference>
<dbReference type="SMART" id="SM00086">
    <property type="entry name" value="PAC"/>
    <property type="match status" value="2"/>
</dbReference>
<dbReference type="CDD" id="cd01949">
    <property type="entry name" value="GGDEF"/>
    <property type="match status" value="1"/>
</dbReference>
<accession>A0A852TKR5</accession>
<dbReference type="InterPro" id="IPR000160">
    <property type="entry name" value="GGDEF_dom"/>
</dbReference>
<dbReference type="NCBIfam" id="TIGR00254">
    <property type="entry name" value="GGDEF"/>
    <property type="match status" value="1"/>
</dbReference>
<feature type="domain" description="PAC" evidence="2">
    <location>
        <begin position="98"/>
        <end position="150"/>
    </location>
</feature>
<dbReference type="InterPro" id="IPR000014">
    <property type="entry name" value="PAS"/>
</dbReference>
<dbReference type="PROSITE" id="PS50112">
    <property type="entry name" value="PAS"/>
    <property type="match status" value="1"/>
</dbReference>
<dbReference type="PROSITE" id="PS50887">
    <property type="entry name" value="GGDEF"/>
    <property type="match status" value="1"/>
</dbReference>
<evidence type="ECO:0000259" key="4">
    <source>
        <dbReference type="PROSITE" id="PS50887"/>
    </source>
</evidence>
<evidence type="ECO:0000259" key="2">
    <source>
        <dbReference type="PROSITE" id="PS50113"/>
    </source>
</evidence>
<dbReference type="Pfam" id="PF08447">
    <property type="entry name" value="PAS_3"/>
    <property type="match status" value="1"/>
</dbReference>
<evidence type="ECO:0000313" key="6">
    <source>
        <dbReference type="Proteomes" id="UP000548423"/>
    </source>
</evidence>
<dbReference type="Gene3D" id="3.30.450.20">
    <property type="entry name" value="PAS domain"/>
    <property type="match status" value="2"/>
</dbReference>
<dbReference type="Pfam" id="PF00990">
    <property type="entry name" value="GGDEF"/>
    <property type="match status" value="1"/>
</dbReference>
<dbReference type="InterPro" id="IPR029787">
    <property type="entry name" value="Nucleotide_cyclase"/>
</dbReference>
<gene>
    <name evidence="5" type="ORF">F4694_004950</name>
</gene>
<feature type="domain" description="GGDEF" evidence="4">
    <location>
        <begin position="298"/>
        <end position="430"/>
    </location>
</feature>
<dbReference type="SMART" id="SM00091">
    <property type="entry name" value="PAS"/>
    <property type="match status" value="2"/>
</dbReference>
<dbReference type="InterPro" id="IPR035965">
    <property type="entry name" value="PAS-like_dom_sf"/>
</dbReference>
<dbReference type="InterPro" id="IPR000700">
    <property type="entry name" value="PAS-assoc_C"/>
</dbReference>
<dbReference type="PROSITE" id="PS50883">
    <property type="entry name" value="EAL"/>
    <property type="match status" value="1"/>
</dbReference>
<dbReference type="CDD" id="cd00130">
    <property type="entry name" value="PAS"/>
    <property type="match status" value="2"/>
</dbReference>
<dbReference type="GO" id="GO:0006355">
    <property type="term" value="P:regulation of DNA-templated transcription"/>
    <property type="evidence" value="ECO:0007669"/>
    <property type="project" value="InterPro"/>
</dbReference>
<dbReference type="EMBL" id="JACCBX010000012">
    <property type="protein sequence ID" value="NYE08107.1"/>
    <property type="molecule type" value="Genomic_DNA"/>
</dbReference>
<reference evidence="6" key="1">
    <citation type="submission" date="2020-07" db="EMBL/GenBank/DDBJ databases">
        <authorList>
            <person name="Partida-Martinez L."/>
            <person name="Huntemann M."/>
            <person name="Clum A."/>
            <person name="Wang J."/>
            <person name="Palaniappan K."/>
            <person name="Ritter S."/>
            <person name="Chen I.-M."/>
            <person name="Stamatis D."/>
            <person name="Reddy T."/>
            <person name="O'Malley R."/>
            <person name="Daum C."/>
            <person name="Shapiro N."/>
            <person name="Ivanova N."/>
            <person name="Kyrpides N."/>
            <person name="Woyke T."/>
        </authorList>
    </citation>
    <scope>NUCLEOTIDE SEQUENCE [LARGE SCALE GENOMIC DNA]</scope>
    <source>
        <strain evidence="6">AT2.8</strain>
    </source>
</reference>
<evidence type="ECO:0000259" key="1">
    <source>
        <dbReference type="PROSITE" id="PS50112"/>
    </source>
</evidence>
<dbReference type="SMART" id="SM00267">
    <property type="entry name" value="GGDEF"/>
    <property type="match status" value="1"/>
</dbReference>
<comment type="caution">
    <text evidence="5">The sequence shown here is derived from an EMBL/GenBank/DDBJ whole genome shotgun (WGS) entry which is preliminary data.</text>
</comment>
<dbReference type="Gene3D" id="3.20.20.450">
    <property type="entry name" value="EAL domain"/>
    <property type="match status" value="1"/>
</dbReference>
<dbReference type="Gene3D" id="3.30.70.270">
    <property type="match status" value="1"/>
</dbReference>
<protein>
    <submittedName>
        <fullName evidence="5">Diguanylate cyclase (GGDEF)-like protein/PAS domain S-box-containing protein</fullName>
    </submittedName>
</protein>
<dbReference type="InterPro" id="IPR013655">
    <property type="entry name" value="PAS_fold_3"/>
</dbReference>
<dbReference type="InterPro" id="IPR035919">
    <property type="entry name" value="EAL_sf"/>
</dbReference>
<dbReference type="Pfam" id="PF00563">
    <property type="entry name" value="EAL"/>
    <property type="match status" value="1"/>
</dbReference>
<feature type="domain" description="PAC" evidence="2">
    <location>
        <begin position="218"/>
        <end position="268"/>
    </location>
</feature>
<dbReference type="CDD" id="cd01948">
    <property type="entry name" value="EAL"/>
    <property type="match status" value="1"/>
</dbReference>
<dbReference type="FunFam" id="3.30.70.270:FF:000001">
    <property type="entry name" value="Diguanylate cyclase domain protein"/>
    <property type="match status" value="1"/>
</dbReference>
<dbReference type="InterPro" id="IPR001633">
    <property type="entry name" value="EAL_dom"/>
</dbReference>
<dbReference type="PANTHER" id="PTHR44757:SF2">
    <property type="entry name" value="BIOFILM ARCHITECTURE MAINTENANCE PROTEIN MBAA"/>
    <property type="match status" value="1"/>
</dbReference>
<feature type="domain" description="PAS" evidence="1">
    <location>
        <begin position="24"/>
        <end position="96"/>
    </location>
</feature>
<dbReference type="AlphaFoldDB" id="A0A852TKR5"/>
<sequence>MAAIFTLFLLTKEFDQKAKELQKNQQKMKNIFDSLDVAIWSHDLKNDTLLITPGIEKLYGYKLENFYENSYLWKEVIYPEDLHVLEEREKKIANGENVTSQYRIIRPDGEVRWIQDSGIPTFDSKGEFVDFSSVLFDITDRKESEGLYQSLVEMSPDIIAVVYNGKIEYINEAGCKVIGAECQEQVVGQSAKNFVPAQITDLIKNKVSSTGKVENERYNFEFQVRRIDGEYIDVEMAARSILYEGRFAIQVVGRDITQRKKSEQTIKFMAYYDTLTGLPNRNQFRNHLNDVLQHQQNKMHAVIFLDLDRFKIINDTKGHTVGDRILQKVAGRLEKAVQNEGLVSRQGGDEFIIVLEDVDKENASQVAKRILNEFSHPFDVNNEEFYVTPSIGISIYPTDGKNEETLIKNADTAMYQAKDRGKNTYQFYSNNLDGISTWKMKLENWLRRAMEQNQMTLHYQPQFHLVTGKIVGVEALIRWNHPEYGDIAPSEFIPLAEETGLIVPLGKWILRVACEQRKTWKDAGFNDFPIAVNVSVRQFQDEHFIQFISDMLEDVDLEANYLELEITESLMQNLENSTIILNQLKSLGVLLSVDDFGTGYSSLSYLKHLPIDKIKIDKTFVDDITNHSNQGMMVKTIIDMGVNLKFTVIAEGIETEEQVTFLTRNACQIGQGYYYSKPLSAEKLEKFLFENKGQTQF</sequence>
<reference evidence="6" key="2">
    <citation type="submission" date="2020-08" db="EMBL/GenBank/DDBJ databases">
        <title>The Agave Microbiome: Exploring the role of microbial communities in plant adaptations to desert environments.</title>
        <authorList>
            <person name="Partida-Martinez L.P."/>
        </authorList>
    </citation>
    <scope>NUCLEOTIDE SEQUENCE [LARGE SCALE GENOMIC DNA]</scope>
    <source>
        <strain evidence="6">AT2.8</strain>
    </source>
</reference>